<comment type="caution">
    <text evidence="1">The sequence shown here is derived from an EMBL/GenBank/DDBJ whole genome shotgun (WGS) entry which is preliminary data.</text>
</comment>
<accession>A0A8J4SFV1</accession>
<reference evidence="1" key="1">
    <citation type="submission" date="2019-05" db="EMBL/GenBank/DDBJ databases">
        <title>Annotation for the trematode Paragonimus heterotremus.</title>
        <authorList>
            <person name="Choi Y.-J."/>
        </authorList>
    </citation>
    <scope>NUCLEOTIDE SEQUENCE</scope>
    <source>
        <strain evidence="1">LC</strain>
    </source>
</reference>
<dbReference type="Proteomes" id="UP000748531">
    <property type="component" value="Unassembled WGS sequence"/>
</dbReference>
<name>A0A8J4SFV1_9TREM</name>
<protein>
    <submittedName>
        <fullName evidence="1">Uncharacterized protein</fullName>
    </submittedName>
</protein>
<dbReference type="EMBL" id="LUCH01009783">
    <property type="protein sequence ID" value="KAF5395928.1"/>
    <property type="molecule type" value="Genomic_DNA"/>
</dbReference>
<organism evidence="1 2">
    <name type="scientific">Paragonimus heterotremus</name>
    <dbReference type="NCBI Taxonomy" id="100268"/>
    <lineage>
        <taxon>Eukaryota</taxon>
        <taxon>Metazoa</taxon>
        <taxon>Spiralia</taxon>
        <taxon>Lophotrochozoa</taxon>
        <taxon>Platyhelminthes</taxon>
        <taxon>Trematoda</taxon>
        <taxon>Digenea</taxon>
        <taxon>Plagiorchiida</taxon>
        <taxon>Troglotremata</taxon>
        <taxon>Troglotrematidae</taxon>
        <taxon>Paragonimus</taxon>
    </lineage>
</organism>
<keyword evidence="2" id="KW-1185">Reference proteome</keyword>
<evidence type="ECO:0000313" key="1">
    <source>
        <dbReference type="EMBL" id="KAF5395928.1"/>
    </source>
</evidence>
<dbReference type="AlphaFoldDB" id="A0A8J4SFV1"/>
<proteinExistence type="predicted"/>
<evidence type="ECO:0000313" key="2">
    <source>
        <dbReference type="Proteomes" id="UP000748531"/>
    </source>
</evidence>
<sequence>MDPTSQVTDSKNPDVDKLRDPQVLRTRLSSWSPTVKLNQLYTAAMDVAFTLSIEFAAWLRGRVRSSLDVR</sequence>
<gene>
    <name evidence="1" type="ORF">PHET_10909</name>
</gene>